<dbReference type="EC" id="3.1.-.-" evidence="2"/>
<dbReference type="Gene3D" id="3.60.21.10">
    <property type="match status" value="1"/>
</dbReference>
<organism evidence="2 3">
    <name type="scientific">Aureimonas populi</name>
    <dbReference type="NCBI Taxonomy" id="1701758"/>
    <lineage>
        <taxon>Bacteria</taxon>
        <taxon>Pseudomonadati</taxon>
        <taxon>Pseudomonadota</taxon>
        <taxon>Alphaproteobacteria</taxon>
        <taxon>Hyphomicrobiales</taxon>
        <taxon>Aurantimonadaceae</taxon>
        <taxon>Aureimonas</taxon>
    </lineage>
</organism>
<dbReference type="Proteomes" id="UP001597371">
    <property type="component" value="Unassembled WGS sequence"/>
</dbReference>
<dbReference type="CDD" id="cd00144">
    <property type="entry name" value="MPP_PPP_family"/>
    <property type="match status" value="1"/>
</dbReference>
<keyword evidence="3" id="KW-1185">Reference proteome</keyword>
<dbReference type="InterPro" id="IPR029052">
    <property type="entry name" value="Metallo-depent_PP-like"/>
</dbReference>
<evidence type="ECO:0000313" key="3">
    <source>
        <dbReference type="Proteomes" id="UP001597371"/>
    </source>
</evidence>
<reference evidence="3" key="1">
    <citation type="journal article" date="2019" name="Int. J. Syst. Evol. Microbiol.">
        <title>The Global Catalogue of Microorganisms (GCM) 10K type strain sequencing project: providing services to taxonomists for standard genome sequencing and annotation.</title>
        <authorList>
            <consortium name="The Broad Institute Genomics Platform"/>
            <consortium name="The Broad Institute Genome Sequencing Center for Infectious Disease"/>
            <person name="Wu L."/>
            <person name="Ma J."/>
        </authorList>
    </citation>
    <scope>NUCLEOTIDE SEQUENCE [LARGE SCALE GENOMIC DNA]</scope>
    <source>
        <strain evidence="3">ZS-35-S2</strain>
    </source>
</reference>
<dbReference type="RefSeq" id="WP_209738310.1">
    <property type="nucleotide sequence ID" value="NZ_CP072611.1"/>
</dbReference>
<gene>
    <name evidence="2" type="ORF">ACFSKQ_17495</name>
</gene>
<dbReference type="PANTHER" id="PTHR42850:SF4">
    <property type="entry name" value="ZINC-DEPENDENT ENDOPOLYPHOSPHATASE"/>
    <property type="match status" value="1"/>
</dbReference>
<protein>
    <submittedName>
        <fullName evidence="2">Metallophosphoesterase family protein</fullName>
        <ecNumber evidence="2">3.1.-.-</ecNumber>
    </submittedName>
</protein>
<dbReference type="GO" id="GO:0016787">
    <property type="term" value="F:hydrolase activity"/>
    <property type="evidence" value="ECO:0007669"/>
    <property type="project" value="UniProtKB-KW"/>
</dbReference>
<evidence type="ECO:0000313" key="2">
    <source>
        <dbReference type="EMBL" id="MFD2239247.1"/>
    </source>
</evidence>
<name>A0ABW5CR02_9HYPH</name>
<feature type="domain" description="Calcineurin-like phosphoesterase" evidence="1">
    <location>
        <begin position="21"/>
        <end position="213"/>
    </location>
</feature>
<dbReference type="PANTHER" id="PTHR42850">
    <property type="entry name" value="METALLOPHOSPHOESTERASE"/>
    <property type="match status" value="1"/>
</dbReference>
<dbReference type="EMBL" id="JBHUIJ010000028">
    <property type="protein sequence ID" value="MFD2239247.1"/>
    <property type="molecule type" value="Genomic_DNA"/>
</dbReference>
<accession>A0ABW5CR02</accession>
<dbReference type="InterPro" id="IPR050126">
    <property type="entry name" value="Ap4A_hydrolase"/>
</dbReference>
<keyword evidence="2" id="KW-0378">Hydrolase</keyword>
<evidence type="ECO:0000259" key="1">
    <source>
        <dbReference type="Pfam" id="PF00149"/>
    </source>
</evidence>
<proteinExistence type="predicted"/>
<dbReference type="SUPFAM" id="SSF56300">
    <property type="entry name" value="Metallo-dependent phosphatases"/>
    <property type="match status" value="1"/>
</dbReference>
<comment type="caution">
    <text evidence="2">The sequence shown here is derived from an EMBL/GenBank/DDBJ whole genome shotgun (WGS) entry which is preliminary data.</text>
</comment>
<dbReference type="InterPro" id="IPR004843">
    <property type="entry name" value="Calcineurin-like_PHP"/>
</dbReference>
<dbReference type="Pfam" id="PF00149">
    <property type="entry name" value="Metallophos"/>
    <property type="match status" value="1"/>
</dbReference>
<sequence>MSKRPGRHRRRYKLSAEPDVIYAIGDVHGHLDKLIALEQLIVEDGRDLGRVKLILMLGDYIDRGPDSAGTITHLMGRPPEGFHRLCLLGNHDDMFLEVLEGRVAPEALLPYGGLATFASYGCDLEEYESGLRLNGRRLAEELARTVPGSHEGFIRGLPVLVETPRHVFVHAGLRPGVPIEEQEDRDLLWIREPFLSHSAPAPKIVVHGHTPADAPTRTATRIGVDTGAGFEGPLAAVRITRAGEAFLQVGE</sequence>